<sequence>MAGSGEEVGHVGGPFLLARWERVLHAASQQVGPAREPFSSSSLFQEGKNPDQQGQGAFCPRMRTVRPVLYSWTVLLPTLKMERLGKHLRSSFHFYICSEKGISSPPALYSPNSNIADL</sequence>
<accession>A0ABN8ZQ73</accession>
<proteinExistence type="predicted"/>
<dbReference type="EMBL" id="OX459941">
    <property type="protein sequence ID" value="CAI9176063.1"/>
    <property type="molecule type" value="Genomic_DNA"/>
</dbReference>
<gene>
    <name evidence="2" type="ORF">MRATA1EN1_LOCUS25025</name>
</gene>
<feature type="region of interest" description="Disordered" evidence="1">
    <location>
        <begin position="31"/>
        <end position="58"/>
    </location>
</feature>
<keyword evidence="3" id="KW-1185">Reference proteome</keyword>
<reference evidence="2" key="1">
    <citation type="submission" date="2023-04" db="EMBL/GenBank/DDBJ databases">
        <authorList>
            <consortium name="ELIXIR-Norway"/>
        </authorList>
    </citation>
    <scope>NUCLEOTIDE SEQUENCE [LARGE SCALE GENOMIC DNA]</scope>
</reference>
<evidence type="ECO:0000313" key="3">
    <source>
        <dbReference type="Proteomes" id="UP001176941"/>
    </source>
</evidence>
<feature type="compositionally biased region" description="Polar residues" evidence="1">
    <location>
        <begin position="38"/>
        <end position="55"/>
    </location>
</feature>
<dbReference type="Proteomes" id="UP001176941">
    <property type="component" value="Chromosome 5"/>
</dbReference>
<name>A0ABN8ZQ73_RANTA</name>
<evidence type="ECO:0000256" key="1">
    <source>
        <dbReference type="SAM" id="MobiDB-lite"/>
    </source>
</evidence>
<protein>
    <submittedName>
        <fullName evidence="2">Uncharacterized protein</fullName>
    </submittedName>
</protein>
<organism evidence="2 3">
    <name type="scientific">Rangifer tarandus platyrhynchus</name>
    <name type="common">Svalbard reindeer</name>
    <dbReference type="NCBI Taxonomy" id="3082113"/>
    <lineage>
        <taxon>Eukaryota</taxon>
        <taxon>Metazoa</taxon>
        <taxon>Chordata</taxon>
        <taxon>Craniata</taxon>
        <taxon>Vertebrata</taxon>
        <taxon>Euteleostomi</taxon>
        <taxon>Mammalia</taxon>
        <taxon>Eutheria</taxon>
        <taxon>Laurasiatheria</taxon>
        <taxon>Artiodactyla</taxon>
        <taxon>Ruminantia</taxon>
        <taxon>Pecora</taxon>
        <taxon>Cervidae</taxon>
        <taxon>Odocoileinae</taxon>
        <taxon>Rangifer</taxon>
    </lineage>
</organism>
<evidence type="ECO:0000313" key="2">
    <source>
        <dbReference type="EMBL" id="CAI9176063.1"/>
    </source>
</evidence>